<name>A0A074ZJM7_OPIVI</name>
<evidence type="ECO:0000313" key="1">
    <source>
        <dbReference type="EMBL" id="KER27176.1"/>
    </source>
</evidence>
<keyword evidence="2" id="KW-1185">Reference proteome</keyword>
<dbReference type="RefSeq" id="XP_009169048.1">
    <property type="nucleotide sequence ID" value="XM_009170784.1"/>
</dbReference>
<gene>
    <name evidence="1" type="ORF">T265_05711</name>
</gene>
<dbReference type="EMBL" id="KL596729">
    <property type="protein sequence ID" value="KER27176.1"/>
    <property type="molecule type" value="Genomic_DNA"/>
</dbReference>
<dbReference type="AlphaFoldDB" id="A0A074ZJM7"/>
<dbReference type="Proteomes" id="UP000054324">
    <property type="component" value="Unassembled WGS sequence"/>
</dbReference>
<accession>A0A074ZJM7</accession>
<evidence type="ECO:0000313" key="2">
    <source>
        <dbReference type="Proteomes" id="UP000054324"/>
    </source>
</evidence>
<organism evidence="1 2">
    <name type="scientific">Opisthorchis viverrini</name>
    <name type="common">Southeast Asian liver fluke</name>
    <dbReference type="NCBI Taxonomy" id="6198"/>
    <lineage>
        <taxon>Eukaryota</taxon>
        <taxon>Metazoa</taxon>
        <taxon>Spiralia</taxon>
        <taxon>Lophotrochozoa</taxon>
        <taxon>Platyhelminthes</taxon>
        <taxon>Trematoda</taxon>
        <taxon>Digenea</taxon>
        <taxon>Opisthorchiida</taxon>
        <taxon>Opisthorchiata</taxon>
        <taxon>Opisthorchiidae</taxon>
        <taxon>Opisthorchis</taxon>
    </lineage>
</organism>
<dbReference type="OrthoDB" id="10070415at2759"/>
<sequence length="199" mass="22174">MQVANVDIYSPMFASNFVYPGDRKRTLGLQWRRGLRPLRREYKKPINVIIDSMTSVLNSGASLPYNHDLFENLIKIRSAVAPFWFLTAMALERSMRTGIRPGCPSLDRGIRDAVVGLEPRTFRSQPTMAVFLDSGAVFDSVNRRHYGTVFRTSVSPISFFVVDTIMEGALLAPTAYGVEVLPGCLLTDIEHADDNTSGI</sequence>
<proteinExistence type="predicted"/>
<dbReference type="CTD" id="20319893"/>
<dbReference type="GeneID" id="20319893"/>
<dbReference type="KEGG" id="ovi:T265_05711"/>
<reference evidence="1 2" key="1">
    <citation type="submission" date="2013-11" db="EMBL/GenBank/DDBJ databases">
        <title>Opisthorchis viverrini - life in the bile duct.</title>
        <authorList>
            <person name="Young N.D."/>
            <person name="Nagarajan N."/>
            <person name="Lin S.J."/>
            <person name="Korhonen P.K."/>
            <person name="Jex A.R."/>
            <person name="Hall R.S."/>
            <person name="Safavi-Hemami H."/>
            <person name="Kaewkong W."/>
            <person name="Bertrand D."/>
            <person name="Gao S."/>
            <person name="Seet Q."/>
            <person name="Wongkham S."/>
            <person name="Teh B.T."/>
            <person name="Wongkham C."/>
            <person name="Intapan P.M."/>
            <person name="Maleewong W."/>
            <person name="Yang X."/>
            <person name="Hu M."/>
            <person name="Wang Z."/>
            <person name="Hofmann A."/>
            <person name="Sternberg P.W."/>
            <person name="Tan P."/>
            <person name="Wang J."/>
            <person name="Gasser R.B."/>
        </authorList>
    </citation>
    <scope>NUCLEOTIDE SEQUENCE [LARGE SCALE GENOMIC DNA]</scope>
</reference>
<protein>
    <submittedName>
        <fullName evidence="1">Uncharacterized protein</fullName>
    </submittedName>
</protein>